<name>A0ABQ6N8T3_9STRA</name>
<feature type="chain" id="PRO_5045246066" description="Mitochondrial carrier domain-containing protein" evidence="12">
    <location>
        <begin position="22"/>
        <end position="364"/>
    </location>
</feature>
<keyword evidence="8 9" id="KW-0472">Membrane</keyword>
<dbReference type="EMBL" id="BRYB01001085">
    <property type="protein sequence ID" value="GMI42701.1"/>
    <property type="molecule type" value="Genomic_DNA"/>
</dbReference>
<keyword evidence="5" id="KW-0677">Repeat</keyword>
<evidence type="ECO:0000256" key="12">
    <source>
        <dbReference type="SAM" id="SignalP"/>
    </source>
</evidence>
<accession>A0ABQ6N8T3</accession>
<evidence type="ECO:0000256" key="11">
    <source>
        <dbReference type="SAM" id="MobiDB-lite"/>
    </source>
</evidence>
<dbReference type="InterPro" id="IPR018108">
    <property type="entry name" value="MCP_transmembrane"/>
</dbReference>
<sequence length="364" mass="38009">MKISVCAAVAALAFSLSGCSAAPNLPARRLSLSPRSPPPSFVASPSPSRPSSPLLSAAPPSPLSVPRGGALLSERQLQLMACSALVTLVFELLLGHSLEFVKISKMTSGLPYSSVLRSITASKGLPGLLDGFLPWGVLQSLGKGAAFGVAFAVASPLLLGLADEGRLPERAARVLAGGLAGGVQGYVLSPLLLLKTRVMTDAAFREAMPLRTTVARSFAVGGKVLRADGALGLMKGSNTFAFKRVFDWATRYLFAELCEQLLSARLGGAALSPGQKMLASLVGGGFSAVATLPLDTLLSKIQDAKNSGNAGSAFDMVRADYEAGGWGGLWGQYMVAWEARCLHVGLTTVALKTWTPMLFERLFE</sequence>
<evidence type="ECO:0000256" key="9">
    <source>
        <dbReference type="PROSITE-ProRule" id="PRU00282"/>
    </source>
</evidence>
<evidence type="ECO:0000313" key="13">
    <source>
        <dbReference type="EMBL" id="GMI42701.1"/>
    </source>
</evidence>
<dbReference type="PANTHER" id="PTHR45624:SF10">
    <property type="entry name" value="SLC (SOLUTE CARRIER) HOMOLOG"/>
    <property type="match status" value="1"/>
</dbReference>
<evidence type="ECO:0000256" key="6">
    <source>
        <dbReference type="ARBA" id="ARBA00022989"/>
    </source>
</evidence>
<gene>
    <name evidence="13" type="ORF">TeGR_g9804</name>
</gene>
<protein>
    <recommendedName>
        <fullName evidence="15">Mitochondrial carrier domain-containing protein</fullName>
    </recommendedName>
</protein>
<keyword evidence="3 10" id="KW-0813">Transport</keyword>
<dbReference type="PANTHER" id="PTHR45624">
    <property type="entry name" value="MITOCHONDRIAL BASIC AMINO ACIDS TRANSPORTER-RELATED"/>
    <property type="match status" value="1"/>
</dbReference>
<evidence type="ECO:0000256" key="10">
    <source>
        <dbReference type="RuleBase" id="RU000488"/>
    </source>
</evidence>
<evidence type="ECO:0000256" key="8">
    <source>
        <dbReference type="ARBA" id="ARBA00023136"/>
    </source>
</evidence>
<dbReference type="PROSITE" id="PS50920">
    <property type="entry name" value="SOLCAR"/>
    <property type="match status" value="1"/>
</dbReference>
<reference evidence="13 14" key="1">
    <citation type="journal article" date="2023" name="Commun. Biol.">
        <title>Genome analysis of Parmales, the sister group of diatoms, reveals the evolutionary specialization of diatoms from phago-mixotrophs to photoautotrophs.</title>
        <authorList>
            <person name="Ban H."/>
            <person name="Sato S."/>
            <person name="Yoshikawa S."/>
            <person name="Yamada K."/>
            <person name="Nakamura Y."/>
            <person name="Ichinomiya M."/>
            <person name="Sato N."/>
            <person name="Blanc-Mathieu R."/>
            <person name="Endo H."/>
            <person name="Kuwata A."/>
            <person name="Ogata H."/>
        </authorList>
    </citation>
    <scope>NUCLEOTIDE SEQUENCE [LARGE SCALE GENOMIC DNA]</scope>
</reference>
<comment type="similarity">
    <text evidence="2 10">Belongs to the mitochondrial carrier (TC 2.A.29) family.</text>
</comment>
<keyword evidence="4 9" id="KW-0812">Transmembrane</keyword>
<evidence type="ECO:0008006" key="15">
    <source>
        <dbReference type="Google" id="ProtNLM"/>
    </source>
</evidence>
<evidence type="ECO:0000256" key="4">
    <source>
        <dbReference type="ARBA" id="ARBA00022692"/>
    </source>
</evidence>
<evidence type="ECO:0000256" key="7">
    <source>
        <dbReference type="ARBA" id="ARBA00023128"/>
    </source>
</evidence>
<dbReference type="Pfam" id="PF00153">
    <property type="entry name" value="Mito_carr"/>
    <property type="match status" value="2"/>
</dbReference>
<evidence type="ECO:0000313" key="14">
    <source>
        <dbReference type="Proteomes" id="UP001165060"/>
    </source>
</evidence>
<evidence type="ECO:0000256" key="5">
    <source>
        <dbReference type="ARBA" id="ARBA00022737"/>
    </source>
</evidence>
<keyword evidence="7" id="KW-0496">Mitochondrion</keyword>
<proteinExistence type="inferred from homology"/>
<feature type="repeat" description="Solcar" evidence="9">
    <location>
        <begin position="168"/>
        <end position="261"/>
    </location>
</feature>
<evidence type="ECO:0000256" key="2">
    <source>
        <dbReference type="ARBA" id="ARBA00006375"/>
    </source>
</evidence>
<feature type="region of interest" description="Disordered" evidence="11">
    <location>
        <begin position="34"/>
        <end position="61"/>
    </location>
</feature>
<feature type="signal peptide" evidence="12">
    <location>
        <begin position="1"/>
        <end position="21"/>
    </location>
</feature>
<dbReference type="InterPro" id="IPR023395">
    <property type="entry name" value="MCP_dom_sf"/>
</dbReference>
<dbReference type="Proteomes" id="UP001165060">
    <property type="component" value="Unassembled WGS sequence"/>
</dbReference>
<comment type="caution">
    <text evidence="13">The sequence shown here is derived from an EMBL/GenBank/DDBJ whole genome shotgun (WGS) entry which is preliminary data.</text>
</comment>
<evidence type="ECO:0000256" key="3">
    <source>
        <dbReference type="ARBA" id="ARBA00022448"/>
    </source>
</evidence>
<keyword evidence="6" id="KW-1133">Transmembrane helix</keyword>
<dbReference type="SUPFAM" id="SSF103506">
    <property type="entry name" value="Mitochondrial carrier"/>
    <property type="match status" value="1"/>
</dbReference>
<keyword evidence="14" id="KW-1185">Reference proteome</keyword>
<dbReference type="InterPro" id="IPR050567">
    <property type="entry name" value="Mitochondrial_Carrier"/>
</dbReference>
<feature type="compositionally biased region" description="Low complexity" evidence="11">
    <location>
        <begin position="41"/>
        <end position="58"/>
    </location>
</feature>
<dbReference type="Gene3D" id="1.50.40.10">
    <property type="entry name" value="Mitochondrial carrier domain"/>
    <property type="match status" value="1"/>
</dbReference>
<dbReference type="PROSITE" id="PS51257">
    <property type="entry name" value="PROKAR_LIPOPROTEIN"/>
    <property type="match status" value="1"/>
</dbReference>
<comment type="subcellular location">
    <subcellularLocation>
        <location evidence="1">Mitochondrion membrane</location>
        <topology evidence="1">Multi-pass membrane protein</topology>
    </subcellularLocation>
</comment>
<keyword evidence="12" id="KW-0732">Signal</keyword>
<organism evidence="13 14">
    <name type="scientific">Tetraparma gracilis</name>
    <dbReference type="NCBI Taxonomy" id="2962635"/>
    <lineage>
        <taxon>Eukaryota</taxon>
        <taxon>Sar</taxon>
        <taxon>Stramenopiles</taxon>
        <taxon>Ochrophyta</taxon>
        <taxon>Bolidophyceae</taxon>
        <taxon>Parmales</taxon>
        <taxon>Triparmaceae</taxon>
        <taxon>Tetraparma</taxon>
    </lineage>
</organism>
<evidence type="ECO:0000256" key="1">
    <source>
        <dbReference type="ARBA" id="ARBA00004225"/>
    </source>
</evidence>